<dbReference type="STRING" id="34508.A0A4U5PBU6"/>
<dbReference type="PANTHER" id="PTHR12988">
    <property type="entry name" value="SPHINGOMYELIN PHOSPHODIESTERASE 4"/>
    <property type="match status" value="1"/>
</dbReference>
<protein>
    <submittedName>
        <fullName evidence="6">Uncharacterized protein</fullName>
    </submittedName>
</protein>
<sequence>MDYTRQQVASFISPSTKLGGALYGFVDPGEAILRALDTLVARREIYDTTDGCAFIRQFISTIFANREIDLVTVSVQTQAGKVAYDQIYQLVGPNSSAFKAMCADRQIFFEFFTAFCDHVKSIDVDFPRSEGSIAVELMIEFTLYFFSTDEKVLFNHPVIGGAYGRQAQANRSSIFAAGDSFFDKPKSGPPPALYDGDSGIQSSAFVNYFQCMVHNLSSVRRWPTIIQVFILRFVIKQFYVFLLARTSNSYDQRNKMKVLNDPPMVIEMLDFCENLFERWPMDFTFRTVMDTWVTFTRPWRYSIQYGTVPGVEVSVFRSFIERSRSVILYPIQTLAHRLQNADLCNVHVAISLSYLFELLEKANMANAFDILGYEINATKDALKKQAAAGVIAVKRRDTFFQMKSDAMGWWRWFYDDTIAERQKLRDALGYYSKIVGCDVPVAPPENFEDSLLDSFLGTSQNLEPDHRVDTSTGIKTLTPLGRKQVILGQRRFNFSEAVKTRPRILNPPQWYESETAARLTYRLCEFLNTLSMTKKLAAAYGQWTIVGIMSFLVMEPPYPRKNIPAFSSNIGRRDASPNIRFMASYPFLLFCLCFVVRFLSLFLF</sequence>
<evidence type="ECO:0000256" key="4">
    <source>
        <dbReference type="ARBA" id="ARBA00023136"/>
    </source>
</evidence>
<evidence type="ECO:0000256" key="5">
    <source>
        <dbReference type="SAM" id="Phobius"/>
    </source>
</evidence>
<dbReference type="AlphaFoldDB" id="A0A4U5PBU6"/>
<dbReference type="Pfam" id="PF14724">
    <property type="entry name" value="mit_SMPDase"/>
    <property type="match status" value="1"/>
</dbReference>
<name>A0A4U5PBU6_STECR</name>
<keyword evidence="7" id="KW-1185">Reference proteome</keyword>
<evidence type="ECO:0000256" key="1">
    <source>
        <dbReference type="ARBA" id="ARBA00004167"/>
    </source>
</evidence>
<keyword evidence="2 5" id="KW-0812">Transmembrane</keyword>
<dbReference type="EMBL" id="AZBU02000002">
    <property type="protein sequence ID" value="TKR93651.1"/>
    <property type="molecule type" value="Genomic_DNA"/>
</dbReference>
<keyword evidence="4 5" id="KW-0472">Membrane</keyword>
<proteinExistence type="predicted"/>
<dbReference type="PANTHER" id="PTHR12988:SF6">
    <property type="entry name" value="SPHINGOMYELIN PHOSPHODIESTERASE 4"/>
    <property type="match status" value="1"/>
</dbReference>
<comment type="caution">
    <text evidence="6">The sequence shown here is derived from an EMBL/GenBank/DDBJ whole genome shotgun (WGS) entry which is preliminary data.</text>
</comment>
<feature type="transmembrane region" description="Helical" evidence="5">
    <location>
        <begin position="536"/>
        <end position="554"/>
    </location>
</feature>
<reference evidence="6 7" key="1">
    <citation type="journal article" date="2015" name="Genome Biol.">
        <title>Comparative genomics of Steinernema reveals deeply conserved gene regulatory networks.</title>
        <authorList>
            <person name="Dillman A.R."/>
            <person name="Macchietto M."/>
            <person name="Porter C.F."/>
            <person name="Rogers A."/>
            <person name="Williams B."/>
            <person name="Antoshechkin I."/>
            <person name="Lee M.M."/>
            <person name="Goodwin Z."/>
            <person name="Lu X."/>
            <person name="Lewis E.E."/>
            <person name="Goodrich-Blair H."/>
            <person name="Stock S.P."/>
            <person name="Adams B.J."/>
            <person name="Sternberg P.W."/>
            <person name="Mortazavi A."/>
        </authorList>
    </citation>
    <scope>NUCLEOTIDE SEQUENCE [LARGE SCALE GENOMIC DNA]</scope>
    <source>
        <strain evidence="6 7">ALL</strain>
    </source>
</reference>
<comment type="subcellular location">
    <subcellularLocation>
        <location evidence="1">Membrane</location>
        <topology evidence="1">Single-pass membrane protein</topology>
    </subcellularLocation>
</comment>
<dbReference type="GO" id="GO:0046475">
    <property type="term" value="P:glycerophospholipid catabolic process"/>
    <property type="evidence" value="ECO:0007669"/>
    <property type="project" value="TreeGrafter"/>
</dbReference>
<gene>
    <name evidence="6" type="ORF">L596_008065</name>
</gene>
<accession>A0A4U5PBU6</accession>
<evidence type="ECO:0000313" key="7">
    <source>
        <dbReference type="Proteomes" id="UP000298663"/>
    </source>
</evidence>
<evidence type="ECO:0000256" key="3">
    <source>
        <dbReference type="ARBA" id="ARBA00022989"/>
    </source>
</evidence>
<dbReference type="Proteomes" id="UP000298663">
    <property type="component" value="Unassembled WGS sequence"/>
</dbReference>
<dbReference type="GO" id="GO:0050290">
    <property type="term" value="F:sphingomyelin phosphodiesterase D activity"/>
    <property type="evidence" value="ECO:0007669"/>
    <property type="project" value="InterPro"/>
</dbReference>
<reference evidence="6 7" key="2">
    <citation type="journal article" date="2019" name="G3 (Bethesda)">
        <title>Hybrid Assembly of the Genome of the Entomopathogenic Nematode Steinernema carpocapsae Identifies the X-Chromosome.</title>
        <authorList>
            <person name="Serra L."/>
            <person name="Macchietto M."/>
            <person name="Macias-Munoz A."/>
            <person name="McGill C.J."/>
            <person name="Rodriguez I.M."/>
            <person name="Rodriguez B."/>
            <person name="Murad R."/>
            <person name="Mortazavi A."/>
        </authorList>
    </citation>
    <scope>NUCLEOTIDE SEQUENCE [LARGE SCALE GENOMIC DNA]</scope>
    <source>
        <strain evidence="6 7">ALL</strain>
    </source>
</reference>
<dbReference type="OrthoDB" id="2359216at2759"/>
<dbReference type="InterPro" id="IPR024129">
    <property type="entry name" value="Sphingomy_SMPD4"/>
</dbReference>
<feature type="transmembrane region" description="Helical" evidence="5">
    <location>
        <begin position="583"/>
        <end position="603"/>
    </location>
</feature>
<keyword evidence="3 5" id="KW-1133">Transmembrane helix</keyword>
<dbReference type="GO" id="GO:0016020">
    <property type="term" value="C:membrane"/>
    <property type="evidence" value="ECO:0007669"/>
    <property type="project" value="UniProtKB-SubCell"/>
</dbReference>
<dbReference type="GO" id="GO:0046513">
    <property type="term" value="P:ceramide biosynthetic process"/>
    <property type="evidence" value="ECO:0007669"/>
    <property type="project" value="TreeGrafter"/>
</dbReference>
<evidence type="ECO:0000256" key="2">
    <source>
        <dbReference type="ARBA" id="ARBA00022692"/>
    </source>
</evidence>
<dbReference type="GO" id="GO:0006685">
    <property type="term" value="P:sphingomyelin catabolic process"/>
    <property type="evidence" value="ECO:0007669"/>
    <property type="project" value="TreeGrafter"/>
</dbReference>
<organism evidence="6 7">
    <name type="scientific">Steinernema carpocapsae</name>
    <name type="common">Entomopathogenic nematode</name>
    <dbReference type="NCBI Taxonomy" id="34508"/>
    <lineage>
        <taxon>Eukaryota</taxon>
        <taxon>Metazoa</taxon>
        <taxon>Ecdysozoa</taxon>
        <taxon>Nematoda</taxon>
        <taxon>Chromadorea</taxon>
        <taxon>Rhabditida</taxon>
        <taxon>Tylenchina</taxon>
        <taxon>Panagrolaimomorpha</taxon>
        <taxon>Strongyloidoidea</taxon>
        <taxon>Steinernematidae</taxon>
        <taxon>Steinernema</taxon>
    </lineage>
</organism>
<evidence type="ECO:0000313" key="6">
    <source>
        <dbReference type="EMBL" id="TKR93651.1"/>
    </source>
</evidence>